<dbReference type="InterPro" id="IPR017853">
    <property type="entry name" value="GH"/>
</dbReference>
<dbReference type="PANTHER" id="PTHR31297:SF41">
    <property type="entry name" value="ENDOGLUCANASE, PUTATIVE (AFU_ORTHOLOGUE AFUA_5G01830)-RELATED"/>
    <property type="match status" value="1"/>
</dbReference>
<keyword evidence="6" id="KW-0624">Polysaccharide degradation</keyword>
<evidence type="ECO:0000256" key="7">
    <source>
        <dbReference type="RuleBase" id="RU361153"/>
    </source>
</evidence>
<evidence type="ECO:0000256" key="1">
    <source>
        <dbReference type="ARBA" id="ARBA00005641"/>
    </source>
</evidence>
<evidence type="ECO:0000256" key="4">
    <source>
        <dbReference type="ARBA" id="ARBA00023277"/>
    </source>
</evidence>
<dbReference type="SUPFAM" id="SSF51445">
    <property type="entry name" value="(Trans)glycosidases"/>
    <property type="match status" value="1"/>
</dbReference>
<keyword evidence="5 7" id="KW-0326">Glycosidase</keyword>
<evidence type="ECO:0000313" key="10">
    <source>
        <dbReference type="Proteomes" id="UP000441797"/>
    </source>
</evidence>
<dbReference type="AlphaFoldDB" id="A0A6N8FU27"/>
<keyword evidence="2 7" id="KW-0378">Hydrolase</keyword>
<evidence type="ECO:0000256" key="6">
    <source>
        <dbReference type="ARBA" id="ARBA00023326"/>
    </source>
</evidence>
<dbReference type="Gene3D" id="3.20.20.80">
    <property type="entry name" value="Glycosidases"/>
    <property type="match status" value="1"/>
</dbReference>
<keyword evidence="10" id="KW-1185">Reference proteome</keyword>
<protein>
    <recommendedName>
        <fullName evidence="8">Glycoside hydrolase family 5 domain-containing protein</fullName>
    </recommendedName>
</protein>
<reference evidence="9 10" key="1">
    <citation type="journal article" date="2019" name="Front. Microbiol.">
        <title>Genomic Features for Desiccation Tolerance and Sugar Biosynthesis in the Extremophile Gloeocapsopsis sp. UTEX B3054.</title>
        <authorList>
            <person name="Urrejola C."/>
            <person name="Alcorta J."/>
            <person name="Salas L."/>
            <person name="Vasquez M."/>
            <person name="Polz M.F."/>
            <person name="Vicuna R."/>
            <person name="Diez B."/>
        </authorList>
    </citation>
    <scope>NUCLEOTIDE SEQUENCE [LARGE SCALE GENOMIC DNA]</scope>
    <source>
        <strain evidence="9 10">1H9</strain>
    </source>
</reference>
<dbReference type="GO" id="GO:0009986">
    <property type="term" value="C:cell surface"/>
    <property type="evidence" value="ECO:0007669"/>
    <property type="project" value="TreeGrafter"/>
</dbReference>
<dbReference type="GO" id="GO:0008422">
    <property type="term" value="F:beta-glucosidase activity"/>
    <property type="evidence" value="ECO:0007669"/>
    <property type="project" value="TreeGrafter"/>
</dbReference>
<evidence type="ECO:0000256" key="2">
    <source>
        <dbReference type="ARBA" id="ARBA00022801"/>
    </source>
</evidence>
<keyword evidence="4" id="KW-0119">Carbohydrate metabolism</keyword>
<evidence type="ECO:0000259" key="8">
    <source>
        <dbReference type="Pfam" id="PF00150"/>
    </source>
</evidence>
<dbReference type="OrthoDB" id="9800955at2"/>
<proteinExistence type="inferred from homology"/>
<comment type="caution">
    <text evidence="9">The sequence shown here is derived from an EMBL/GenBank/DDBJ whole genome shotgun (WGS) entry which is preliminary data.</text>
</comment>
<dbReference type="InterPro" id="IPR001547">
    <property type="entry name" value="Glyco_hydro_5"/>
</dbReference>
<dbReference type="GO" id="GO:0030245">
    <property type="term" value="P:cellulose catabolic process"/>
    <property type="evidence" value="ECO:0007669"/>
    <property type="project" value="UniProtKB-KW"/>
</dbReference>
<feature type="domain" description="Glycoside hydrolase family 5" evidence="8">
    <location>
        <begin position="67"/>
        <end position="362"/>
    </location>
</feature>
<accession>A0A6N8FU27</accession>
<evidence type="ECO:0000256" key="5">
    <source>
        <dbReference type="ARBA" id="ARBA00023295"/>
    </source>
</evidence>
<sequence length="387" mass="44863">MLITSWSPWRRSKKIWVSFCIGLLIVGILTFSSSPTLGVKEERFIHLTQGINLSHWFSQAPLTHKNFQTRVTAKDIQRIKKLGFRHVRLPIDPDVLLNETQPEKLNQENLKYFDMALDMILAENLGVIVDIHPKPQFKQRLYKDMVFVNTVAKFWKSLAQHLSTTDPELVFLEVLNEPDAKDPKVWYKIQPKLLTAMRAGAPSHTLIASANIRVGKNWSDIEALQLLSPVQDSNVVYNFHFYKPNPFVSQGATWGWDMLRYFRSVPYPSNPASVKSVLPKIKNEAARKHLQIYGKERWDAQKLEELIKRAATWAQKHQVRLTCNEFGVYRRVAPPDDRNVWINDVRSLLEKYNIGWSMWDYNHGFGVMKRVKGELIPDLDTLQALFA</sequence>
<keyword evidence="3" id="KW-0136">Cellulose degradation</keyword>
<evidence type="ECO:0000313" key="9">
    <source>
        <dbReference type="EMBL" id="MUL35815.1"/>
    </source>
</evidence>
<dbReference type="Proteomes" id="UP000441797">
    <property type="component" value="Unassembled WGS sequence"/>
</dbReference>
<dbReference type="GO" id="GO:0005576">
    <property type="term" value="C:extracellular region"/>
    <property type="evidence" value="ECO:0007669"/>
    <property type="project" value="TreeGrafter"/>
</dbReference>
<gene>
    <name evidence="9" type="ORF">BWI75_05475</name>
</gene>
<dbReference type="RefSeq" id="WP_105221920.1">
    <property type="nucleotide sequence ID" value="NZ_CAWNSU010000122.1"/>
</dbReference>
<name>A0A6N8FU27_9CHRO</name>
<dbReference type="Pfam" id="PF00150">
    <property type="entry name" value="Cellulase"/>
    <property type="match status" value="1"/>
</dbReference>
<evidence type="ECO:0000256" key="3">
    <source>
        <dbReference type="ARBA" id="ARBA00023001"/>
    </source>
</evidence>
<organism evidence="9 10">
    <name type="scientific">Gloeocapsopsis dulcis AAB1 = 1H9</name>
    <dbReference type="NCBI Taxonomy" id="1433147"/>
    <lineage>
        <taxon>Bacteria</taxon>
        <taxon>Bacillati</taxon>
        <taxon>Cyanobacteriota</taxon>
        <taxon>Cyanophyceae</taxon>
        <taxon>Oscillatoriophycideae</taxon>
        <taxon>Chroococcales</taxon>
        <taxon>Chroococcaceae</taxon>
        <taxon>Gloeocapsopsis</taxon>
        <taxon>Gloeocapsopsis dulcis</taxon>
    </lineage>
</organism>
<dbReference type="InterPro" id="IPR050386">
    <property type="entry name" value="Glycosyl_hydrolase_5"/>
</dbReference>
<comment type="similarity">
    <text evidence="1 7">Belongs to the glycosyl hydrolase 5 (cellulase A) family.</text>
</comment>
<dbReference type="EMBL" id="NAPY01000006">
    <property type="protein sequence ID" value="MUL35815.1"/>
    <property type="molecule type" value="Genomic_DNA"/>
</dbReference>
<dbReference type="PANTHER" id="PTHR31297">
    <property type="entry name" value="GLUCAN ENDO-1,6-BETA-GLUCOSIDASE B"/>
    <property type="match status" value="1"/>
</dbReference>